<feature type="domain" description="YetF-like N-terminal transmembrane" evidence="9">
    <location>
        <begin position="10"/>
        <end position="84"/>
    </location>
</feature>
<keyword evidence="3" id="KW-1003">Cell membrane</keyword>
<dbReference type="Gene3D" id="3.30.240.20">
    <property type="entry name" value="bsu07140 like domains"/>
    <property type="match status" value="1"/>
</dbReference>
<gene>
    <name evidence="10" type="ORF">ABW286_14735</name>
</gene>
<feature type="domain" description="YetF C-terminal" evidence="8">
    <location>
        <begin position="87"/>
        <end position="205"/>
    </location>
</feature>
<evidence type="ECO:0000256" key="3">
    <source>
        <dbReference type="ARBA" id="ARBA00022475"/>
    </source>
</evidence>
<keyword evidence="11" id="KW-1185">Reference proteome</keyword>
<name>A0ABV3N3L3_9GAMM</name>
<dbReference type="Pfam" id="PF20730">
    <property type="entry name" value="YetF_N"/>
    <property type="match status" value="1"/>
</dbReference>
<evidence type="ECO:0000256" key="4">
    <source>
        <dbReference type="ARBA" id="ARBA00022692"/>
    </source>
</evidence>
<evidence type="ECO:0000256" key="2">
    <source>
        <dbReference type="ARBA" id="ARBA00006448"/>
    </source>
</evidence>
<dbReference type="Pfam" id="PF04239">
    <property type="entry name" value="DUF421"/>
    <property type="match status" value="1"/>
</dbReference>
<comment type="similarity">
    <text evidence="2">Belongs to the UPF0702 family.</text>
</comment>
<protein>
    <submittedName>
        <fullName evidence="10">YetF domain-containing protein</fullName>
    </submittedName>
</protein>
<organism evidence="10 11">
    <name type="scientific">Erwinia papayae</name>
    <dbReference type="NCBI Taxonomy" id="206499"/>
    <lineage>
        <taxon>Bacteria</taxon>
        <taxon>Pseudomonadati</taxon>
        <taxon>Pseudomonadota</taxon>
        <taxon>Gammaproteobacteria</taxon>
        <taxon>Enterobacterales</taxon>
        <taxon>Erwiniaceae</taxon>
        <taxon>Erwinia</taxon>
    </lineage>
</organism>
<feature type="transmembrane region" description="Helical" evidence="7">
    <location>
        <begin position="41"/>
        <end position="58"/>
    </location>
</feature>
<dbReference type="PANTHER" id="PTHR34582:SF6">
    <property type="entry name" value="UPF0702 TRANSMEMBRANE PROTEIN YCAP"/>
    <property type="match status" value="1"/>
</dbReference>
<dbReference type="EMBL" id="JBFKZN010000007">
    <property type="protein sequence ID" value="MEW5290423.1"/>
    <property type="molecule type" value="Genomic_DNA"/>
</dbReference>
<evidence type="ECO:0000259" key="8">
    <source>
        <dbReference type="Pfam" id="PF04239"/>
    </source>
</evidence>
<keyword evidence="6 7" id="KW-0472">Membrane</keyword>
<comment type="subcellular location">
    <subcellularLocation>
        <location evidence="1">Cell membrane</location>
        <topology evidence="1">Multi-pass membrane protein</topology>
    </subcellularLocation>
</comment>
<dbReference type="InterPro" id="IPR048454">
    <property type="entry name" value="YetF_N"/>
</dbReference>
<feature type="transmembrane region" description="Helical" evidence="7">
    <location>
        <begin position="6"/>
        <end position="29"/>
    </location>
</feature>
<evidence type="ECO:0000256" key="6">
    <source>
        <dbReference type="ARBA" id="ARBA00023136"/>
    </source>
</evidence>
<evidence type="ECO:0000256" key="1">
    <source>
        <dbReference type="ARBA" id="ARBA00004651"/>
    </source>
</evidence>
<evidence type="ECO:0000313" key="10">
    <source>
        <dbReference type="EMBL" id="MEW5290423.1"/>
    </source>
</evidence>
<dbReference type="InterPro" id="IPR023090">
    <property type="entry name" value="UPF0702_alpha/beta_dom_sf"/>
</dbReference>
<dbReference type="Proteomes" id="UP001554567">
    <property type="component" value="Unassembled WGS sequence"/>
</dbReference>
<evidence type="ECO:0000256" key="5">
    <source>
        <dbReference type="ARBA" id="ARBA00022989"/>
    </source>
</evidence>
<keyword evidence="5 7" id="KW-1133">Transmembrane helix</keyword>
<reference evidence="10 11" key="1">
    <citation type="submission" date="2024-07" db="EMBL/GenBank/DDBJ databases">
        <authorList>
            <person name="Dulla G.F.J."/>
            <person name="Delorm J.G."/>
        </authorList>
    </citation>
    <scope>NUCLEOTIDE SEQUENCE [LARGE SCALE GENOMIC DNA]</scope>
    <source>
        <strain evidence="10 11">JGD 233</strain>
    </source>
</reference>
<evidence type="ECO:0000256" key="7">
    <source>
        <dbReference type="SAM" id="Phobius"/>
    </source>
</evidence>
<sequence length="241" mass="26564">MESTPVEYYGFILLKFFIGFAIVITHLNFSGKTQLSQMTPVDFIGNFVLGGIIGGVIYSDTIPLYQYIILLLIGVLFINILNAISKHFSLFRSITIGDPIPIIKNGHFLMDNILARQNKIDILNVTSQLHSQGILSFQEVRYAQIEPGGQVTAITEGSAMPSVIVMKNGKARPGDLGLIDKDEAWLMAEVERCQVSQNDIFLAEFWEGKLMFILQNGDIVQPSGGKTAPSAGVKAGQRQDR</sequence>
<evidence type="ECO:0000313" key="11">
    <source>
        <dbReference type="Proteomes" id="UP001554567"/>
    </source>
</evidence>
<dbReference type="InterPro" id="IPR007353">
    <property type="entry name" value="DUF421"/>
</dbReference>
<evidence type="ECO:0000259" key="9">
    <source>
        <dbReference type="Pfam" id="PF20730"/>
    </source>
</evidence>
<comment type="caution">
    <text evidence="10">The sequence shown here is derived from an EMBL/GenBank/DDBJ whole genome shotgun (WGS) entry which is preliminary data.</text>
</comment>
<accession>A0ABV3N3L3</accession>
<proteinExistence type="inferred from homology"/>
<keyword evidence="4 7" id="KW-0812">Transmembrane</keyword>
<feature type="transmembrane region" description="Helical" evidence="7">
    <location>
        <begin position="64"/>
        <end position="84"/>
    </location>
</feature>
<dbReference type="PANTHER" id="PTHR34582">
    <property type="entry name" value="UPF0702 TRANSMEMBRANE PROTEIN YCAP"/>
    <property type="match status" value="1"/>
</dbReference>